<dbReference type="RefSeq" id="XP_026496248.1">
    <property type="nucleotide sequence ID" value="XM_026640463.2"/>
</dbReference>
<evidence type="ECO:0000256" key="3">
    <source>
        <dbReference type="SAM" id="MobiDB-lite"/>
    </source>
</evidence>
<keyword evidence="5" id="KW-1185">Reference proteome</keyword>
<organism evidence="5 6">
    <name type="scientific">Vanessa tameamea</name>
    <name type="common">Kamehameha butterfly</name>
    <dbReference type="NCBI Taxonomy" id="334116"/>
    <lineage>
        <taxon>Eukaryota</taxon>
        <taxon>Metazoa</taxon>
        <taxon>Ecdysozoa</taxon>
        <taxon>Arthropoda</taxon>
        <taxon>Hexapoda</taxon>
        <taxon>Insecta</taxon>
        <taxon>Pterygota</taxon>
        <taxon>Neoptera</taxon>
        <taxon>Endopterygota</taxon>
        <taxon>Lepidoptera</taxon>
        <taxon>Glossata</taxon>
        <taxon>Ditrysia</taxon>
        <taxon>Papilionoidea</taxon>
        <taxon>Nymphalidae</taxon>
        <taxon>Nymphalinae</taxon>
        <taxon>Vanessa</taxon>
    </lineage>
</organism>
<dbReference type="PROSITE" id="PS50097">
    <property type="entry name" value="BTB"/>
    <property type="match status" value="1"/>
</dbReference>
<feature type="region of interest" description="Disordered" evidence="3">
    <location>
        <begin position="118"/>
        <end position="216"/>
    </location>
</feature>
<dbReference type="GO" id="GO:0005634">
    <property type="term" value="C:nucleus"/>
    <property type="evidence" value="ECO:0007669"/>
    <property type="project" value="UniProtKB-SubCell"/>
</dbReference>
<dbReference type="Proteomes" id="UP001652626">
    <property type="component" value="Chromosome Z"/>
</dbReference>
<dbReference type="SUPFAM" id="SSF54695">
    <property type="entry name" value="POZ domain"/>
    <property type="match status" value="1"/>
</dbReference>
<dbReference type="GeneID" id="113400775"/>
<evidence type="ECO:0000313" key="5">
    <source>
        <dbReference type="Proteomes" id="UP001652626"/>
    </source>
</evidence>
<reference evidence="6" key="1">
    <citation type="submission" date="2025-08" db="UniProtKB">
        <authorList>
            <consortium name="RefSeq"/>
        </authorList>
    </citation>
    <scope>IDENTIFICATION</scope>
    <source>
        <tissue evidence="6">Whole body</tissue>
    </source>
</reference>
<proteinExistence type="predicted"/>
<dbReference type="InterPro" id="IPR000210">
    <property type="entry name" value="BTB/POZ_dom"/>
</dbReference>
<dbReference type="InterPro" id="IPR051095">
    <property type="entry name" value="Dros_DevTransReg"/>
</dbReference>
<evidence type="ECO:0000259" key="4">
    <source>
        <dbReference type="PROSITE" id="PS50097"/>
    </source>
</evidence>
<protein>
    <submittedName>
        <fullName evidence="6">Protein tramtrack, beta isoform-like isoform X4</fullName>
    </submittedName>
</protein>
<gene>
    <name evidence="6" type="primary">LOC113400775</name>
</gene>
<sequence>MSQQYSLRWNNHQPNFISMFGTLLATKNLVDVTLAAEGQHLVAHKVVLSACSTYFHSLFVDNPSHHPIVILKDVTFNNLCTMVDFMYYGEVNVTEEQLPQVLETAKILKIKGLTEMPDSTSLTRSQGASADFPNPENSNETNRPSVSPSSPNIKRKRRRVSSTGSGVNLVTDDNRSNDCGQNLELMREAVTLSSLPQQKRRELDERMDNQTGEPSNINIDQLAIDSNAVGMSQEPLASPSGVRMRRSKYFKRQSRVQPDEREVRKQVSEPTLTAVVPVLQKHESYPQYSTTKIYRPRQRTEQAVGSLLIRAVAVVNRQPSTTATTTMSTSSFESVVSESVISENPAQTHRASHTPAVRSGPPLSCNFCWNTVDECGRILRRKTQYHCPECRTNLCIVPCFHEYHDGPEAESSNIAR</sequence>
<dbReference type="InterPro" id="IPR011333">
    <property type="entry name" value="SKP1/BTB/POZ_sf"/>
</dbReference>
<dbReference type="PANTHER" id="PTHR23110">
    <property type="entry name" value="BTB DOMAIN TRANSCRIPTION FACTOR"/>
    <property type="match status" value="1"/>
</dbReference>
<feature type="domain" description="BTB" evidence="4">
    <location>
        <begin position="30"/>
        <end position="95"/>
    </location>
</feature>
<dbReference type="GO" id="GO:0006357">
    <property type="term" value="P:regulation of transcription by RNA polymerase II"/>
    <property type="evidence" value="ECO:0007669"/>
    <property type="project" value="TreeGrafter"/>
</dbReference>
<evidence type="ECO:0000313" key="6">
    <source>
        <dbReference type="RefSeq" id="XP_026496248.1"/>
    </source>
</evidence>
<keyword evidence="2" id="KW-0539">Nucleus</keyword>
<dbReference type="CDD" id="cd18315">
    <property type="entry name" value="BTB_POZ_BAB-like"/>
    <property type="match status" value="1"/>
</dbReference>
<dbReference type="SMART" id="SM00225">
    <property type="entry name" value="BTB"/>
    <property type="match status" value="1"/>
</dbReference>
<feature type="compositionally biased region" description="Basic and acidic residues" evidence="3">
    <location>
        <begin position="199"/>
        <end position="208"/>
    </location>
</feature>
<dbReference type="Gene3D" id="3.30.710.10">
    <property type="entry name" value="Potassium Channel Kv1.1, Chain A"/>
    <property type="match status" value="1"/>
</dbReference>
<evidence type="ECO:0000256" key="2">
    <source>
        <dbReference type="ARBA" id="ARBA00023242"/>
    </source>
</evidence>
<comment type="subcellular location">
    <subcellularLocation>
        <location evidence="1">Nucleus</location>
    </subcellularLocation>
</comment>
<evidence type="ECO:0000256" key="1">
    <source>
        <dbReference type="ARBA" id="ARBA00004123"/>
    </source>
</evidence>
<dbReference type="Pfam" id="PF00651">
    <property type="entry name" value="BTB"/>
    <property type="match status" value="1"/>
</dbReference>
<feature type="compositionally biased region" description="Polar residues" evidence="3">
    <location>
        <begin position="118"/>
        <end position="128"/>
    </location>
</feature>
<accession>A0A8B8IGQ6</accession>
<name>A0A8B8IGQ6_VANTA</name>
<dbReference type="AlphaFoldDB" id="A0A8B8IGQ6"/>
<feature type="compositionally biased region" description="Polar residues" evidence="3">
    <location>
        <begin position="135"/>
        <end position="152"/>
    </location>
</feature>
<dbReference type="PANTHER" id="PTHR23110:SF81">
    <property type="entry name" value="BTB-PROTEIN-VII, ISOFORM F-RELATED"/>
    <property type="match status" value="1"/>
</dbReference>